<keyword evidence="2" id="KW-1185">Reference proteome</keyword>
<name>A0ABS6HDD9_9PROT</name>
<evidence type="ECO:0000313" key="2">
    <source>
        <dbReference type="Proteomes" id="UP000689967"/>
    </source>
</evidence>
<comment type="caution">
    <text evidence="1">The sequence shown here is derived from an EMBL/GenBank/DDBJ whole genome shotgun (WGS) entry which is preliminary data.</text>
</comment>
<protein>
    <submittedName>
        <fullName evidence="1">Uncharacterized protein</fullName>
    </submittedName>
</protein>
<dbReference type="EMBL" id="JAERQM010000006">
    <property type="protein sequence ID" value="MBU8545832.1"/>
    <property type="molecule type" value="Genomic_DNA"/>
</dbReference>
<gene>
    <name evidence="1" type="ORF">JJQ90_19065</name>
</gene>
<reference evidence="1 2" key="1">
    <citation type="submission" date="2021-01" db="EMBL/GenBank/DDBJ databases">
        <title>Roseomonas sp. nov, a bacterium isolated from an oil production mixture in Yumen Oilfield.</title>
        <authorList>
            <person name="Wu D."/>
        </authorList>
    </citation>
    <scope>NUCLEOTIDE SEQUENCE [LARGE SCALE GENOMIC DNA]</scope>
    <source>
        <strain evidence="1 2">ROY-5-3</strain>
    </source>
</reference>
<organism evidence="1 2">
    <name type="scientific">Falsiroseomonas oleicola</name>
    <dbReference type="NCBI Taxonomy" id="2801474"/>
    <lineage>
        <taxon>Bacteria</taxon>
        <taxon>Pseudomonadati</taxon>
        <taxon>Pseudomonadota</taxon>
        <taxon>Alphaproteobacteria</taxon>
        <taxon>Acetobacterales</taxon>
        <taxon>Roseomonadaceae</taxon>
        <taxon>Falsiroseomonas</taxon>
    </lineage>
</organism>
<dbReference type="RefSeq" id="WP_216877855.1">
    <property type="nucleotide sequence ID" value="NZ_JAERQM010000006.1"/>
</dbReference>
<accession>A0ABS6HDD9</accession>
<evidence type="ECO:0000313" key="1">
    <source>
        <dbReference type="EMBL" id="MBU8545832.1"/>
    </source>
</evidence>
<dbReference type="Proteomes" id="UP000689967">
    <property type="component" value="Unassembled WGS sequence"/>
</dbReference>
<sequence>MDRLNGNLLAELLMESITHIGPTQAGRSKNTPRENLRAQIRPLSDDKPGLILAELKGNDMTSAQNKDDWENLQLCRIAKEYPDFFAEIATKVNGHIQSKNSVFGILRPELAHVLRLVGIKKSLSMRELVLAAFLVKDLLERALVGEEVFDIRRKYFANSSSNSNPAPGRLAHLSKDDVLRVASSALSKSQELLDPNLKNSDKKIIEAVDRCMTDLGFSLGAQSSITAIQTVRSARDLWIEVISRDEFS</sequence>
<proteinExistence type="predicted"/>